<proteinExistence type="predicted"/>
<dbReference type="AlphaFoldDB" id="A0A0N0E584"/>
<sequence length="79" mass="8571">MGSKDNSLFEKKNENRPPAGIFLINVILGPALRLAARGPPDNHLDWKDFSTVSRLVRLSETPVCAIFSLAPAAAVVSRL</sequence>
<dbReference type="EMBL" id="JSYZ01000003">
    <property type="protein sequence ID" value="KPA92192.1"/>
    <property type="molecule type" value="Genomic_DNA"/>
</dbReference>
<organism evidence="1 2">
    <name type="scientific">Pseudomonas asplenii</name>
    <dbReference type="NCBI Taxonomy" id="53407"/>
    <lineage>
        <taxon>Bacteria</taxon>
        <taxon>Pseudomonadati</taxon>
        <taxon>Pseudomonadota</taxon>
        <taxon>Gammaproteobacteria</taxon>
        <taxon>Pseudomonadales</taxon>
        <taxon>Pseudomonadaceae</taxon>
        <taxon>Pseudomonas</taxon>
    </lineage>
</organism>
<evidence type="ECO:0000313" key="2">
    <source>
        <dbReference type="Proteomes" id="UP000037931"/>
    </source>
</evidence>
<reference evidence="1 2" key="1">
    <citation type="journal article" date="2015" name="PLoS ONE">
        <title>Rice-Infecting Pseudomonas Genomes Are Highly Accessorized and Harbor Multiple Putative Virulence Mechanisms to Cause Sheath Brown Rot.</title>
        <authorList>
            <person name="Quibod I.L."/>
            <person name="Grande G."/>
            <person name="Oreiro E.G."/>
            <person name="Borja F.N."/>
            <person name="Dossa G.S."/>
            <person name="Mauleon R."/>
            <person name="Cruz C.V."/>
            <person name="Oliva R."/>
        </authorList>
    </citation>
    <scope>NUCLEOTIDE SEQUENCE [LARGE SCALE GENOMIC DNA]</scope>
    <source>
        <strain evidence="1 2">IRRI 6609</strain>
    </source>
</reference>
<evidence type="ECO:0000313" key="1">
    <source>
        <dbReference type="EMBL" id="KPA92192.1"/>
    </source>
</evidence>
<name>A0A0N0E584_9PSED</name>
<comment type="caution">
    <text evidence="1">The sequence shown here is derived from an EMBL/GenBank/DDBJ whole genome shotgun (WGS) entry which is preliminary data.</text>
</comment>
<keyword evidence="2" id="KW-1185">Reference proteome</keyword>
<protein>
    <submittedName>
        <fullName evidence="1">Uncharacterized protein</fullName>
    </submittedName>
</protein>
<gene>
    <name evidence="1" type="ORF">PF66_00864</name>
</gene>
<accession>A0A0N0E584</accession>
<dbReference type="Proteomes" id="UP000037931">
    <property type="component" value="Unassembled WGS sequence"/>
</dbReference>